<proteinExistence type="predicted"/>
<protein>
    <submittedName>
        <fullName evidence="1">Uncharacterized protein</fullName>
    </submittedName>
</protein>
<dbReference type="Proteomes" id="UP000612362">
    <property type="component" value="Unassembled WGS sequence"/>
</dbReference>
<dbReference type="AlphaFoldDB" id="A0A8J3MR23"/>
<dbReference type="EMBL" id="BNJF01000001">
    <property type="protein sequence ID" value="GHO41870.1"/>
    <property type="molecule type" value="Genomic_DNA"/>
</dbReference>
<organism evidence="1 2">
    <name type="scientific">Ktedonospora formicarum</name>
    <dbReference type="NCBI Taxonomy" id="2778364"/>
    <lineage>
        <taxon>Bacteria</taxon>
        <taxon>Bacillati</taxon>
        <taxon>Chloroflexota</taxon>
        <taxon>Ktedonobacteria</taxon>
        <taxon>Ktedonobacterales</taxon>
        <taxon>Ktedonobacteraceae</taxon>
        <taxon>Ktedonospora</taxon>
    </lineage>
</organism>
<name>A0A8J3MR23_9CHLR</name>
<sequence length="63" mass="7261">MNCPHCTSASTNEQTQKTMLGYHMLRCLAYKRLFNERTGTLFNFLEYPLMLFSWLSCGGFGIS</sequence>
<gene>
    <name evidence="1" type="ORF">KSX_00330</name>
</gene>
<evidence type="ECO:0000313" key="2">
    <source>
        <dbReference type="Proteomes" id="UP000612362"/>
    </source>
</evidence>
<reference evidence="1" key="1">
    <citation type="submission" date="2020-10" db="EMBL/GenBank/DDBJ databases">
        <title>Taxonomic study of unclassified bacteria belonging to the class Ktedonobacteria.</title>
        <authorList>
            <person name="Yabe S."/>
            <person name="Wang C.M."/>
            <person name="Zheng Y."/>
            <person name="Sakai Y."/>
            <person name="Cavaletti L."/>
            <person name="Monciardini P."/>
            <person name="Donadio S."/>
        </authorList>
    </citation>
    <scope>NUCLEOTIDE SEQUENCE</scope>
    <source>
        <strain evidence="1">SOSP1-1</strain>
    </source>
</reference>
<keyword evidence="2" id="KW-1185">Reference proteome</keyword>
<comment type="caution">
    <text evidence="1">The sequence shown here is derived from an EMBL/GenBank/DDBJ whole genome shotgun (WGS) entry which is preliminary data.</text>
</comment>
<accession>A0A8J3MR23</accession>
<evidence type="ECO:0000313" key="1">
    <source>
        <dbReference type="EMBL" id="GHO41870.1"/>
    </source>
</evidence>